<dbReference type="OMA" id="KFEQHIQ"/>
<proteinExistence type="inferred from homology"/>
<dbReference type="PANTHER" id="PTHR15668:SF4">
    <property type="entry name" value="COILED-COIL DOMAIN-CONTAINING PROTEIN 22"/>
    <property type="match status" value="1"/>
</dbReference>
<dbReference type="AlphaFoldDB" id="B4MX90"/>
<dbReference type="HOGENOM" id="CLU_024231_1_0_1"/>
<feature type="region of interest" description="Disordered" evidence="4">
    <location>
        <begin position="111"/>
        <end position="130"/>
    </location>
</feature>
<keyword evidence="8" id="KW-1185">Reference proteome</keyword>
<dbReference type="Proteomes" id="UP000007798">
    <property type="component" value="Unassembled WGS sequence"/>
</dbReference>
<dbReference type="Pfam" id="PF21674">
    <property type="entry name" value="CCDC22_N"/>
    <property type="match status" value="1"/>
</dbReference>
<dbReference type="SMR" id="B4MX90"/>
<reference evidence="7 8" key="1">
    <citation type="journal article" date="2007" name="Nature">
        <title>Evolution of genes and genomes on the Drosophila phylogeny.</title>
        <authorList>
            <consortium name="Drosophila 12 Genomes Consortium"/>
            <person name="Clark A.G."/>
            <person name="Eisen M.B."/>
            <person name="Smith D.R."/>
            <person name="Bergman C.M."/>
            <person name="Oliver B."/>
            <person name="Markow T.A."/>
            <person name="Kaufman T.C."/>
            <person name="Kellis M."/>
            <person name="Gelbart W."/>
            <person name="Iyer V.N."/>
            <person name="Pollard D.A."/>
            <person name="Sackton T.B."/>
            <person name="Larracuente A.M."/>
            <person name="Singh N.D."/>
            <person name="Abad J.P."/>
            <person name="Abt D.N."/>
            <person name="Adryan B."/>
            <person name="Aguade M."/>
            <person name="Akashi H."/>
            <person name="Anderson W.W."/>
            <person name="Aquadro C.F."/>
            <person name="Ardell D.H."/>
            <person name="Arguello R."/>
            <person name="Artieri C.G."/>
            <person name="Barbash D.A."/>
            <person name="Barker D."/>
            <person name="Barsanti P."/>
            <person name="Batterham P."/>
            <person name="Batzoglou S."/>
            <person name="Begun D."/>
            <person name="Bhutkar A."/>
            <person name="Blanco E."/>
            <person name="Bosak S.A."/>
            <person name="Bradley R.K."/>
            <person name="Brand A.D."/>
            <person name="Brent M.R."/>
            <person name="Brooks A.N."/>
            <person name="Brown R.H."/>
            <person name="Butlin R.K."/>
            <person name="Caggese C."/>
            <person name="Calvi B.R."/>
            <person name="Bernardo de Carvalho A."/>
            <person name="Caspi A."/>
            <person name="Castrezana S."/>
            <person name="Celniker S.E."/>
            <person name="Chang J.L."/>
            <person name="Chapple C."/>
            <person name="Chatterji S."/>
            <person name="Chinwalla A."/>
            <person name="Civetta A."/>
            <person name="Clifton S.W."/>
            <person name="Comeron J.M."/>
            <person name="Costello J.C."/>
            <person name="Coyne J.A."/>
            <person name="Daub J."/>
            <person name="David R.G."/>
            <person name="Delcher A.L."/>
            <person name="Delehaunty K."/>
            <person name="Do C.B."/>
            <person name="Ebling H."/>
            <person name="Edwards K."/>
            <person name="Eickbush T."/>
            <person name="Evans J.D."/>
            <person name="Filipski A."/>
            <person name="Findeiss S."/>
            <person name="Freyhult E."/>
            <person name="Fulton L."/>
            <person name="Fulton R."/>
            <person name="Garcia A.C."/>
            <person name="Gardiner A."/>
            <person name="Garfield D.A."/>
            <person name="Garvin B.E."/>
            <person name="Gibson G."/>
            <person name="Gilbert D."/>
            <person name="Gnerre S."/>
            <person name="Godfrey J."/>
            <person name="Good R."/>
            <person name="Gotea V."/>
            <person name="Gravely B."/>
            <person name="Greenberg A.J."/>
            <person name="Griffiths-Jones S."/>
            <person name="Gross S."/>
            <person name="Guigo R."/>
            <person name="Gustafson E.A."/>
            <person name="Haerty W."/>
            <person name="Hahn M.W."/>
            <person name="Halligan D.L."/>
            <person name="Halpern A.L."/>
            <person name="Halter G.M."/>
            <person name="Han M.V."/>
            <person name="Heger A."/>
            <person name="Hillier L."/>
            <person name="Hinrichs A.S."/>
            <person name="Holmes I."/>
            <person name="Hoskins R.A."/>
            <person name="Hubisz M.J."/>
            <person name="Hultmark D."/>
            <person name="Huntley M.A."/>
            <person name="Jaffe D.B."/>
            <person name="Jagadeeshan S."/>
            <person name="Jeck W.R."/>
            <person name="Johnson J."/>
            <person name="Jones C.D."/>
            <person name="Jordan W.C."/>
            <person name="Karpen G.H."/>
            <person name="Kataoka E."/>
            <person name="Keightley P.D."/>
            <person name="Kheradpour P."/>
            <person name="Kirkness E.F."/>
            <person name="Koerich L.B."/>
            <person name="Kristiansen K."/>
            <person name="Kudrna D."/>
            <person name="Kulathinal R.J."/>
            <person name="Kumar S."/>
            <person name="Kwok R."/>
            <person name="Lander E."/>
            <person name="Langley C.H."/>
            <person name="Lapoint R."/>
            <person name="Lazzaro B.P."/>
            <person name="Lee S.J."/>
            <person name="Levesque L."/>
            <person name="Li R."/>
            <person name="Lin C.F."/>
            <person name="Lin M.F."/>
            <person name="Lindblad-Toh K."/>
            <person name="Llopart A."/>
            <person name="Long M."/>
            <person name="Low L."/>
            <person name="Lozovsky E."/>
            <person name="Lu J."/>
            <person name="Luo M."/>
            <person name="Machado C.A."/>
            <person name="Makalowski W."/>
            <person name="Marzo M."/>
            <person name="Matsuda M."/>
            <person name="Matzkin L."/>
            <person name="McAllister B."/>
            <person name="McBride C.S."/>
            <person name="McKernan B."/>
            <person name="McKernan K."/>
            <person name="Mendez-Lago M."/>
            <person name="Minx P."/>
            <person name="Mollenhauer M.U."/>
            <person name="Montooth K."/>
            <person name="Mount S.M."/>
            <person name="Mu X."/>
            <person name="Myers E."/>
            <person name="Negre B."/>
            <person name="Newfeld S."/>
            <person name="Nielsen R."/>
            <person name="Noor M.A."/>
            <person name="O'Grady P."/>
            <person name="Pachter L."/>
            <person name="Papaceit M."/>
            <person name="Parisi M.J."/>
            <person name="Parisi M."/>
            <person name="Parts L."/>
            <person name="Pedersen J.S."/>
            <person name="Pesole G."/>
            <person name="Phillippy A.M."/>
            <person name="Ponting C.P."/>
            <person name="Pop M."/>
            <person name="Porcelli D."/>
            <person name="Powell J.R."/>
            <person name="Prohaska S."/>
            <person name="Pruitt K."/>
            <person name="Puig M."/>
            <person name="Quesneville H."/>
            <person name="Ram K.R."/>
            <person name="Rand D."/>
            <person name="Rasmussen M.D."/>
            <person name="Reed L.K."/>
            <person name="Reenan R."/>
            <person name="Reily A."/>
            <person name="Remington K.A."/>
            <person name="Rieger T.T."/>
            <person name="Ritchie M.G."/>
            <person name="Robin C."/>
            <person name="Rogers Y.H."/>
            <person name="Rohde C."/>
            <person name="Rozas J."/>
            <person name="Rubenfield M.J."/>
            <person name="Ruiz A."/>
            <person name="Russo S."/>
            <person name="Salzberg S.L."/>
            <person name="Sanchez-Gracia A."/>
            <person name="Saranga D.J."/>
            <person name="Sato H."/>
            <person name="Schaeffer S.W."/>
            <person name="Schatz M.C."/>
            <person name="Schlenke T."/>
            <person name="Schwartz R."/>
            <person name="Segarra C."/>
            <person name="Singh R.S."/>
            <person name="Sirot L."/>
            <person name="Sirota M."/>
            <person name="Sisneros N.B."/>
            <person name="Smith C.D."/>
            <person name="Smith T.F."/>
            <person name="Spieth J."/>
            <person name="Stage D.E."/>
            <person name="Stark A."/>
            <person name="Stephan W."/>
            <person name="Strausberg R.L."/>
            <person name="Strempel S."/>
            <person name="Sturgill D."/>
            <person name="Sutton G."/>
            <person name="Sutton G.G."/>
            <person name="Tao W."/>
            <person name="Teichmann S."/>
            <person name="Tobari Y.N."/>
            <person name="Tomimura Y."/>
            <person name="Tsolas J.M."/>
            <person name="Valente V.L."/>
            <person name="Venter E."/>
            <person name="Venter J.C."/>
            <person name="Vicario S."/>
            <person name="Vieira F.G."/>
            <person name="Vilella A.J."/>
            <person name="Villasante A."/>
            <person name="Walenz B."/>
            <person name="Wang J."/>
            <person name="Wasserman M."/>
            <person name="Watts T."/>
            <person name="Wilson D."/>
            <person name="Wilson R.K."/>
            <person name="Wing R.A."/>
            <person name="Wolfner M.F."/>
            <person name="Wong A."/>
            <person name="Wong G.K."/>
            <person name="Wu C.I."/>
            <person name="Wu G."/>
            <person name="Yamamoto D."/>
            <person name="Yang H.P."/>
            <person name="Yang S.P."/>
            <person name="Yorke J.A."/>
            <person name="Yoshida K."/>
            <person name="Zdobnov E."/>
            <person name="Zhang P."/>
            <person name="Zhang Y."/>
            <person name="Zimin A.V."/>
            <person name="Baldwin J."/>
            <person name="Abdouelleil A."/>
            <person name="Abdulkadir J."/>
            <person name="Abebe A."/>
            <person name="Abera B."/>
            <person name="Abreu J."/>
            <person name="Acer S.C."/>
            <person name="Aftuck L."/>
            <person name="Alexander A."/>
            <person name="An P."/>
            <person name="Anderson E."/>
            <person name="Anderson S."/>
            <person name="Arachi H."/>
            <person name="Azer M."/>
            <person name="Bachantsang P."/>
            <person name="Barry A."/>
            <person name="Bayul T."/>
            <person name="Berlin A."/>
            <person name="Bessette D."/>
            <person name="Bloom T."/>
            <person name="Blye J."/>
            <person name="Boguslavskiy L."/>
            <person name="Bonnet C."/>
            <person name="Boukhgalter B."/>
            <person name="Bourzgui I."/>
            <person name="Brown A."/>
            <person name="Cahill P."/>
            <person name="Channer S."/>
            <person name="Cheshatsang Y."/>
            <person name="Chuda L."/>
            <person name="Citroen M."/>
            <person name="Collymore A."/>
            <person name="Cooke P."/>
            <person name="Costello M."/>
            <person name="D'Aco K."/>
            <person name="Daza R."/>
            <person name="De Haan G."/>
            <person name="DeGray S."/>
            <person name="DeMaso C."/>
            <person name="Dhargay N."/>
            <person name="Dooley K."/>
            <person name="Dooley E."/>
            <person name="Doricent M."/>
            <person name="Dorje P."/>
            <person name="Dorjee K."/>
            <person name="Dupes A."/>
            <person name="Elong R."/>
            <person name="Falk J."/>
            <person name="Farina A."/>
            <person name="Faro S."/>
            <person name="Ferguson D."/>
            <person name="Fisher S."/>
            <person name="Foley C.D."/>
            <person name="Franke A."/>
            <person name="Friedrich D."/>
            <person name="Gadbois L."/>
            <person name="Gearin G."/>
            <person name="Gearin C.R."/>
            <person name="Giannoukos G."/>
            <person name="Goode T."/>
            <person name="Graham J."/>
            <person name="Grandbois E."/>
            <person name="Grewal S."/>
            <person name="Gyaltsen K."/>
            <person name="Hafez N."/>
            <person name="Hagos B."/>
            <person name="Hall J."/>
            <person name="Henson C."/>
            <person name="Hollinger A."/>
            <person name="Honan T."/>
            <person name="Huard M.D."/>
            <person name="Hughes L."/>
            <person name="Hurhula B."/>
            <person name="Husby M.E."/>
            <person name="Kamat A."/>
            <person name="Kanga B."/>
            <person name="Kashin S."/>
            <person name="Khazanovich D."/>
            <person name="Kisner P."/>
            <person name="Lance K."/>
            <person name="Lara M."/>
            <person name="Lee W."/>
            <person name="Lennon N."/>
            <person name="Letendre F."/>
            <person name="LeVine R."/>
            <person name="Lipovsky A."/>
            <person name="Liu X."/>
            <person name="Liu J."/>
            <person name="Liu S."/>
            <person name="Lokyitsang T."/>
            <person name="Lokyitsang Y."/>
            <person name="Lubonja R."/>
            <person name="Lui A."/>
            <person name="MacDonald P."/>
            <person name="Magnisalis V."/>
            <person name="Maru K."/>
            <person name="Matthews C."/>
            <person name="McCusker W."/>
            <person name="McDonough S."/>
            <person name="Mehta T."/>
            <person name="Meldrim J."/>
            <person name="Meneus L."/>
            <person name="Mihai O."/>
            <person name="Mihalev A."/>
            <person name="Mihova T."/>
            <person name="Mittelman R."/>
            <person name="Mlenga V."/>
            <person name="Montmayeur A."/>
            <person name="Mulrain L."/>
            <person name="Navidi A."/>
            <person name="Naylor J."/>
            <person name="Negash T."/>
            <person name="Nguyen T."/>
            <person name="Nguyen N."/>
            <person name="Nicol R."/>
            <person name="Norbu C."/>
            <person name="Norbu N."/>
            <person name="Novod N."/>
            <person name="O'Neill B."/>
            <person name="Osman S."/>
            <person name="Markiewicz E."/>
            <person name="Oyono O.L."/>
            <person name="Patti C."/>
            <person name="Phunkhang P."/>
            <person name="Pierre F."/>
            <person name="Priest M."/>
            <person name="Raghuraman S."/>
            <person name="Rege F."/>
            <person name="Reyes R."/>
            <person name="Rise C."/>
            <person name="Rogov P."/>
            <person name="Ross K."/>
            <person name="Ryan E."/>
            <person name="Settipalli S."/>
            <person name="Shea T."/>
            <person name="Sherpa N."/>
            <person name="Shi L."/>
            <person name="Shih D."/>
            <person name="Sparrow T."/>
            <person name="Spaulding J."/>
            <person name="Stalker J."/>
            <person name="Stange-Thomann N."/>
            <person name="Stavropoulos S."/>
            <person name="Stone C."/>
            <person name="Strader C."/>
            <person name="Tesfaye S."/>
            <person name="Thomson T."/>
            <person name="Thoulutsang Y."/>
            <person name="Thoulutsang D."/>
            <person name="Topham K."/>
            <person name="Topping I."/>
            <person name="Tsamla T."/>
            <person name="Vassiliev H."/>
            <person name="Vo A."/>
            <person name="Wangchuk T."/>
            <person name="Wangdi T."/>
            <person name="Weiand M."/>
            <person name="Wilkinson J."/>
            <person name="Wilson A."/>
            <person name="Yadav S."/>
            <person name="Young G."/>
            <person name="Yu Q."/>
            <person name="Zembek L."/>
            <person name="Zhong D."/>
            <person name="Zimmer A."/>
            <person name="Zwirko Z."/>
            <person name="Jaffe D.B."/>
            <person name="Alvarez P."/>
            <person name="Brockman W."/>
            <person name="Butler J."/>
            <person name="Chin C."/>
            <person name="Gnerre S."/>
            <person name="Grabherr M."/>
            <person name="Kleber M."/>
            <person name="Mauceli E."/>
            <person name="MacCallum I."/>
        </authorList>
    </citation>
    <scope>NUCLEOTIDE SEQUENCE [LARGE SCALE GENOMIC DNA]</scope>
    <source>
        <strain evidence="8">Tucson 14030-0811.24</strain>
    </source>
</reference>
<evidence type="ECO:0000256" key="4">
    <source>
        <dbReference type="SAM" id="MobiDB-lite"/>
    </source>
</evidence>
<evidence type="ECO:0000259" key="6">
    <source>
        <dbReference type="Pfam" id="PF21674"/>
    </source>
</evidence>
<feature type="compositionally biased region" description="Low complexity" evidence="4">
    <location>
        <begin position="266"/>
        <end position="277"/>
    </location>
</feature>
<feature type="coiled-coil region" evidence="3">
    <location>
        <begin position="540"/>
        <end position="567"/>
    </location>
</feature>
<comment type="similarity">
    <text evidence="1">Belongs to the CCDC22 family.</text>
</comment>
<feature type="compositionally biased region" description="Polar residues" evidence="4">
    <location>
        <begin position="249"/>
        <end position="258"/>
    </location>
</feature>
<evidence type="ECO:0000256" key="2">
    <source>
        <dbReference type="ARBA" id="ARBA00017553"/>
    </source>
</evidence>
<dbReference type="PhylomeDB" id="B4MX90"/>
<evidence type="ECO:0000259" key="5">
    <source>
        <dbReference type="Pfam" id="PF05667"/>
    </source>
</evidence>
<name>B4MX90_DROWI</name>
<feature type="coiled-coil region" evidence="3">
    <location>
        <begin position="345"/>
        <end position="472"/>
    </location>
</feature>
<dbReference type="PANTHER" id="PTHR15668">
    <property type="entry name" value="JM1 PROTEIN"/>
    <property type="match status" value="1"/>
</dbReference>
<dbReference type="STRING" id="7260.B4MX90"/>
<dbReference type="KEGG" id="dwi:6642994"/>
<dbReference type="InterPro" id="IPR008530">
    <property type="entry name" value="CCDC22"/>
</dbReference>
<dbReference type="InterPro" id="IPR048348">
    <property type="entry name" value="CCDC22_CC"/>
</dbReference>
<dbReference type="Pfam" id="PF05667">
    <property type="entry name" value="CCDC22_CC"/>
    <property type="match status" value="1"/>
</dbReference>
<feature type="domain" description="CCDC22 coiled-coil" evidence="5">
    <location>
        <begin position="257"/>
        <end position="532"/>
    </location>
</feature>
<accession>B4MX90</accession>
<protein>
    <recommendedName>
        <fullName evidence="2">Coiled-coil domain-containing protein 22 homolog</fullName>
    </recommendedName>
</protein>
<dbReference type="GO" id="GO:0097602">
    <property type="term" value="F:cullin family protein binding"/>
    <property type="evidence" value="ECO:0007669"/>
    <property type="project" value="TreeGrafter"/>
</dbReference>
<dbReference type="InterPro" id="IPR048349">
    <property type="entry name" value="CCDC22_N"/>
</dbReference>
<evidence type="ECO:0000256" key="1">
    <source>
        <dbReference type="ARBA" id="ARBA00006438"/>
    </source>
</evidence>
<sequence length="571" mass="65329">MDEVDKIIMHQLHQIDASIEPTEELANFTPALVVRAVASCLQEISGQSLKDLPRSLPMAMAQRFNVATILAERCQESGYRGDIGYQTFLYPNPVELRRLLMFLIEQLPRERQSEDDANRTSHPLSSREQLERQIRQKLKAQLKMPWVPQFCRMVANRKSLGCNSQCISFEPQLNLNVPSANPEDRSKEVQQYFDQQAPNLFQQTSANCYDLIASVMHKNDLERWGDLPSMDPVTLTSTSDDLVGKALPTSPTQTSTTAEKAAQDNSSEATATSTTTTPLELLGQEVQELRTQTEIMLNHRKMVTSKLNELKIRETTASQEKETIESKLKSHEKLSLVLSEPEENVGKLEALVEATENKRQTLNQQWQDYRRPLLDTLSTLRNAQEAQQVQIIRNSIEKLEQEIIAKSQQHNELNSSLKNATQSVAPRQEYTRRIHEFIKNIRKQREDIFKVLDDTRQLQKQLNVVNAQLQRQFNYTDDLLFQSAKHDLHAKKAYKLLAQLHSNCSELVECVSLTGNVTKEIRDLEVQIDGEKLKNVLSRLQQITGDIQRSEQHIQELQTQIRQVENAITVG</sequence>
<dbReference type="EMBL" id="CH963876">
    <property type="protein sequence ID" value="EDW76923.1"/>
    <property type="molecule type" value="Genomic_DNA"/>
</dbReference>
<gene>
    <name evidence="7" type="primary">Dwil\GK20894</name>
    <name evidence="7" type="ORF">Dwil_GK20894</name>
</gene>
<dbReference type="InParanoid" id="B4MX90"/>
<dbReference type="FunCoup" id="B4MX90">
    <property type="interactions" value="1491"/>
</dbReference>
<organism evidence="7 8">
    <name type="scientific">Drosophila willistoni</name>
    <name type="common">Fruit fly</name>
    <dbReference type="NCBI Taxonomy" id="7260"/>
    <lineage>
        <taxon>Eukaryota</taxon>
        <taxon>Metazoa</taxon>
        <taxon>Ecdysozoa</taxon>
        <taxon>Arthropoda</taxon>
        <taxon>Hexapoda</taxon>
        <taxon>Insecta</taxon>
        <taxon>Pterygota</taxon>
        <taxon>Neoptera</taxon>
        <taxon>Endopterygota</taxon>
        <taxon>Diptera</taxon>
        <taxon>Brachycera</taxon>
        <taxon>Muscomorpha</taxon>
        <taxon>Ephydroidea</taxon>
        <taxon>Drosophilidae</taxon>
        <taxon>Drosophila</taxon>
        <taxon>Sophophora</taxon>
    </lineage>
</organism>
<evidence type="ECO:0000256" key="3">
    <source>
        <dbReference type="SAM" id="Coils"/>
    </source>
</evidence>
<dbReference type="OrthoDB" id="10266736at2759"/>
<feature type="domain" description="CCDC22 N-terminal" evidence="6">
    <location>
        <begin position="1"/>
        <end position="108"/>
    </location>
</feature>
<keyword evidence="3" id="KW-0175">Coiled coil</keyword>
<dbReference type="GO" id="GO:2000060">
    <property type="term" value="P:positive regulation of ubiquitin-dependent protein catabolic process"/>
    <property type="evidence" value="ECO:0007669"/>
    <property type="project" value="TreeGrafter"/>
</dbReference>
<evidence type="ECO:0000313" key="7">
    <source>
        <dbReference type="EMBL" id="EDW76923.1"/>
    </source>
</evidence>
<feature type="region of interest" description="Disordered" evidence="4">
    <location>
        <begin position="235"/>
        <end position="281"/>
    </location>
</feature>
<evidence type="ECO:0000313" key="8">
    <source>
        <dbReference type="Proteomes" id="UP000007798"/>
    </source>
</evidence>